<keyword evidence="3" id="KW-1185">Reference proteome</keyword>
<gene>
    <name evidence="2" type="ORF">BDV96DRAFT_171963</name>
</gene>
<dbReference type="AlphaFoldDB" id="A0A6A5Z036"/>
<feature type="compositionally biased region" description="Polar residues" evidence="1">
    <location>
        <begin position="84"/>
        <end position="94"/>
    </location>
</feature>
<feature type="region of interest" description="Disordered" evidence="1">
    <location>
        <begin position="194"/>
        <end position="216"/>
    </location>
</feature>
<feature type="region of interest" description="Disordered" evidence="1">
    <location>
        <begin position="110"/>
        <end position="159"/>
    </location>
</feature>
<dbReference type="EMBL" id="ML977332">
    <property type="protein sequence ID" value="KAF2112207.1"/>
    <property type="molecule type" value="Genomic_DNA"/>
</dbReference>
<evidence type="ECO:0000256" key="1">
    <source>
        <dbReference type="SAM" id="MobiDB-lite"/>
    </source>
</evidence>
<evidence type="ECO:0000313" key="3">
    <source>
        <dbReference type="Proteomes" id="UP000799770"/>
    </source>
</evidence>
<reference evidence="2" key="1">
    <citation type="journal article" date="2020" name="Stud. Mycol.">
        <title>101 Dothideomycetes genomes: a test case for predicting lifestyles and emergence of pathogens.</title>
        <authorList>
            <person name="Haridas S."/>
            <person name="Albert R."/>
            <person name="Binder M."/>
            <person name="Bloem J."/>
            <person name="Labutti K."/>
            <person name="Salamov A."/>
            <person name="Andreopoulos B."/>
            <person name="Baker S."/>
            <person name="Barry K."/>
            <person name="Bills G."/>
            <person name="Bluhm B."/>
            <person name="Cannon C."/>
            <person name="Castanera R."/>
            <person name="Culley D."/>
            <person name="Daum C."/>
            <person name="Ezra D."/>
            <person name="Gonzalez J."/>
            <person name="Henrissat B."/>
            <person name="Kuo A."/>
            <person name="Liang C."/>
            <person name="Lipzen A."/>
            <person name="Lutzoni F."/>
            <person name="Magnuson J."/>
            <person name="Mondo S."/>
            <person name="Nolan M."/>
            <person name="Ohm R."/>
            <person name="Pangilinan J."/>
            <person name="Park H.-J."/>
            <person name="Ramirez L."/>
            <person name="Alfaro M."/>
            <person name="Sun H."/>
            <person name="Tritt A."/>
            <person name="Yoshinaga Y."/>
            <person name="Zwiers L.-H."/>
            <person name="Turgeon B."/>
            <person name="Goodwin S."/>
            <person name="Spatafora J."/>
            <person name="Crous P."/>
            <person name="Grigoriev I."/>
        </authorList>
    </citation>
    <scope>NUCLEOTIDE SEQUENCE</scope>
    <source>
        <strain evidence="2">CBS 627.86</strain>
    </source>
</reference>
<feature type="compositionally biased region" description="Polar residues" evidence="1">
    <location>
        <begin position="140"/>
        <end position="159"/>
    </location>
</feature>
<accession>A0A6A5Z036</accession>
<proteinExistence type="predicted"/>
<organism evidence="2 3">
    <name type="scientific">Lophiotrema nucula</name>
    <dbReference type="NCBI Taxonomy" id="690887"/>
    <lineage>
        <taxon>Eukaryota</taxon>
        <taxon>Fungi</taxon>
        <taxon>Dikarya</taxon>
        <taxon>Ascomycota</taxon>
        <taxon>Pezizomycotina</taxon>
        <taxon>Dothideomycetes</taxon>
        <taxon>Pleosporomycetidae</taxon>
        <taxon>Pleosporales</taxon>
        <taxon>Lophiotremataceae</taxon>
        <taxon>Lophiotrema</taxon>
    </lineage>
</organism>
<sequence length="216" mass="23395">MNEGEDADLYRMEYGPALEVGIIVKEKKDRSFVSSRGVHNDPLHSNAFQAIVTRVGSHAHRAASPPPFNNQLCQHQPDPKERPNLNSASTNSMNGNSQIMAELRIVASNNKSAGHSSQPSTAQLQSQSTFATSKHESRQPDTASPSTSSEHGTASNSSAAKIPPIVGWLKAWRQFKAVDTGSLRSIPSRVLKAYNQRKLDGSAGPKMVSSEDSPRH</sequence>
<evidence type="ECO:0000313" key="2">
    <source>
        <dbReference type="EMBL" id="KAF2112207.1"/>
    </source>
</evidence>
<feature type="compositionally biased region" description="Polar residues" evidence="1">
    <location>
        <begin position="110"/>
        <end position="132"/>
    </location>
</feature>
<protein>
    <submittedName>
        <fullName evidence="2">Uncharacterized protein</fullName>
    </submittedName>
</protein>
<dbReference type="Proteomes" id="UP000799770">
    <property type="component" value="Unassembled WGS sequence"/>
</dbReference>
<feature type="region of interest" description="Disordered" evidence="1">
    <location>
        <begin position="56"/>
        <end position="94"/>
    </location>
</feature>
<name>A0A6A5Z036_9PLEO</name>